<protein>
    <submittedName>
        <fullName evidence="3">Excalibur calcium-binding domain-containing protein</fullName>
    </submittedName>
</protein>
<comment type="caution">
    <text evidence="3">The sequence shown here is derived from an EMBL/GenBank/DDBJ whole genome shotgun (WGS) entry which is preliminary data.</text>
</comment>
<accession>A0ABR8Q9R4</accession>
<dbReference type="InterPro" id="IPR008613">
    <property type="entry name" value="Excalibur_Ca-bd_domain"/>
</dbReference>
<name>A0ABR8Q9R4_9CELL</name>
<organism evidence="3 4">
    <name type="scientific">Cellulomonas avistercoris</name>
    <dbReference type="NCBI Taxonomy" id="2762242"/>
    <lineage>
        <taxon>Bacteria</taxon>
        <taxon>Bacillati</taxon>
        <taxon>Actinomycetota</taxon>
        <taxon>Actinomycetes</taxon>
        <taxon>Micrococcales</taxon>
        <taxon>Cellulomonadaceae</taxon>
        <taxon>Cellulomonas</taxon>
    </lineage>
</organism>
<evidence type="ECO:0000259" key="2">
    <source>
        <dbReference type="SMART" id="SM00894"/>
    </source>
</evidence>
<dbReference type="EMBL" id="JACSQV010000002">
    <property type="protein sequence ID" value="MBD7917165.1"/>
    <property type="molecule type" value="Genomic_DNA"/>
</dbReference>
<dbReference type="SMART" id="SM00894">
    <property type="entry name" value="Excalibur"/>
    <property type="match status" value="1"/>
</dbReference>
<feature type="domain" description="Excalibur calcium-binding" evidence="2">
    <location>
        <begin position="213"/>
        <end position="249"/>
    </location>
</feature>
<feature type="compositionally biased region" description="Gly residues" evidence="1">
    <location>
        <begin position="193"/>
        <end position="211"/>
    </location>
</feature>
<reference evidence="3 4" key="1">
    <citation type="submission" date="2020-08" db="EMBL/GenBank/DDBJ databases">
        <title>A Genomic Blueprint of the Chicken Gut Microbiome.</title>
        <authorList>
            <person name="Gilroy R."/>
            <person name="Ravi A."/>
            <person name="Getino M."/>
            <person name="Pursley I."/>
            <person name="Horton D.L."/>
            <person name="Alikhan N.-F."/>
            <person name="Baker D."/>
            <person name="Gharbi K."/>
            <person name="Hall N."/>
            <person name="Watson M."/>
            <person name="Adriaenssens E.M."/>
            <person name="Foster-Nyarko E."/>
            <person name="Jarju S."/>
            <person name="Secka A."/>
            <person name="Antonio M."/>
            <person name="Oren A."/>
            <person name="Chaudhuri R."/>
            <person name="La Ragione R.M."/>
            <person name="Hildebrand F."/>
            <person name="Pallen M.J."/>
        </authorList>
    </citation>
    <scope>NUCLEOTIDE SEQUENCE [LARGE SCALE GENOMIC DNA]</scope>
    <source>
        <strain evidence="3 4">Sa3CUA2</strain>
    </source>
</reference>
<evidence type="ECO:0000313" key="4">
    <source>
        <dbReference type="Proteomes" id="UP000604241"/>
    </source>
</evidence>
<evidence type="ECO:0000256" key="1">
    <source>
        <dbReference type="SAM" id="MobiDB-lite"/>
    </source>
</evidence>
<keyword evidence="4" id="KW-1185">Reference proteome</keyword>
<sequence length="249" mass="25529">MGHAVVVEPNEKFYPPVHEAEQAARAAGAGLHDAEVDCTLPGQVAALEDDTENTVVASAGLATGVGLEEVDRHRTRLATAATTGGALLALLDGDRTSGPTSRYDEDVLVDLRERTARQHERVTAAQVTTDALRATEEQRIEAERVAAEEEARRVAEEAARQADEARRAEEAREADAARQAARAASAASAPASGGSGGSAASGGSGGSGGGSVFYQNCDAVRAAGAAPLLVGQPGYARKLDRDGDGVACE</sequence>
<feature type="region of interest" description="Disordered" evidence="1">
    <location>
        <begin position="155"/>
        <end position="211"/>
    </location>
</feature>
<gene>
    <name evidence="3" type="ORF">H9657_02585</name>
</gene>
<proteinExistence type="predicted"/>
<feature type="compositionally biased region" description="Basic and acidic residues" evidence="1">
    <location>
        <begin position="155"/>
        <end position="176"/>
    </location>
</feature>
<evidence type="ECO:0000313" key="3">
    <source>
        <dbReference type="EMBL" id="MBD7917165.1"/>
    </source>
</evidence>
<dbReference type="Pfam" id="PF05901">
    <property type="entry name" value="Excalibur"/>
    <property type="match status" value="1"/>
</dbReference>
<feature type="compositionally biased region" description="Low complexity" evidence="1">
    <location>
        <begin position="177"/>
        <end position="192"/>
    </location>
</feature>
<dbReference type="Proteomes" id="UP000604241">
    <property type="component" value="Unassembled WGS sequence"/>
</dbReference>